<sequence length="131" mass="14827">MKKVMVMFMTVIMIMSFMTCGFAATDLITVKSNIDNVTTENKYFVISGEGQPDTYVKLILNDQLNDKWVIGDTGLFARLIRLVLGDNYITLKATKNGEEQIVKGHIKLEYKDGVLQITVNTLKDLLDILFK</sequence>
<keyword evidence="3" id="KW-1185">Reference proteome</keyword>
<proteinExistence type="predicted"/>
<organism evidence="2 3">
    <name type="scientific">Aceticella autotrophica</name>
    <dbReference type="NCBI Taxonomy" id="2755338"/>
    <lineage>
        <taxon>Bacteria</taxon>
        <taxon>Bacillati</taxon>
        <taxon>Bacillota</taxon>
        <taxon>Clostridia</taxon>
        <taxon>Thermoanaerobacterales</taxon>
        <taxon>Thermoanaerobacteraceae</taxon>
        <taxon>Aceticella</taxon>
    </lineage>
</organism>
<name>A0A975AV88_9THEO</name>
<reference evidence="2" key="1">
    <citation type="submission" date="2020-08" db="EMBL/GenBank/DDBJ databases">
        <title>Genomic insights into the carbon and energy metabolism of the first obligate autotrophic acetogenic bacterium Aceticella autotrophica gen. nov., sp. nov.</title>
        <authorList>
            <person name="Toshchakov S.V."/>
            <person name="Elcheninov A.G."/>
            <person name="Kublanov I.V."/>
            <person name="Frolov E.N."/>
            <person name="Lebedinsky A.V."/>
        </authorList>
    </citation>
    <scope>NUCLEOTIDE SEQUENCE</scope>
    <source>
        <strain evidence="2">3443-3Ac</strain>
    </source>
</reference>
<evidence type="ECO:0000256" key="1">
    <source>
        <dbReference type="SAM" id="SignalP"/>
    </source>
</evidence>
<evidence type="ECO:0000313" key="3">
    <source>
        <dbReference type="Proteomes" id="UP000671913"/>
    </source>
</evidence>
<evidence type="ECO:0000313" key="2">
    <source>
        <dbReference type="EMBL" id="QSZ27076.1"/>
    </source>
</evidence>
<dbReference type="KEGG" id="aaut:ACETAC_09435"/>
<dbReference type="Proteomes" id="UP000671913">
    <property type="component" value="Chromosome"/>
</dbReference>
<dbReference type="AlphaFoldDB" id="A0A975AV88"/>
<feature type="signal peptide" evidence="1">
    <location>
        <begin position="1"/>
        <end position="23"/>
    </location>
</feature>
<feature type="chain" id="PRO_5037041522" evidence="1">
    <location>
        <begin position="24"/>
        <end position="131"/>
    </location>
</feature>
<keyword evidence="1" id="KW-0732">Signal</keyword>
<gene>
    <name evidence="2" type="ORF">ACETAC_09435</name>
</gene>
<protein>
    <submittedName>
        <fullName evidence="2">Uncharacterized protein</fullName>
    </submittedName>
</protein>
<accession>A0A975AV88</accession>
<dbReference type="EMBL" id="CP060096">
    <property type="protein sequence ID" value="QSZ27076.1"/>
    <property type="molecule type" value="Genomic_DNA"/>
</dbReference>
<dbReference type="RefSeq" id="WP_284679770.1">
    <property type="nucleotide sequence ID" value="NZ_CP060096.1"/>
</dbReference>